<reference evidence="5" key="1">
    <citation type="submission" date="2025-08" db="UniProtKB">
        <authorList>
            <consortium name="RefSeq"/>
        </authorList>
    </citation>
    <scope>IDENTIFICATION</scope>
    <source>
        <tissue evidence="5">Sperm</tissue>
    </source>
</reference>
<dbReference type="InterPro" id="IPR016024">
    <property type="entry name" value="ARM-type_fold"/>
</dbReference>
<evidence type="ECO:0000313" key="5">
    <source>
        <dbReference type="RefSeq" id="XP_032816064.1"/>
    </source>
</evidence>
<dbReference type="Gene3D" id="1.25.10.10">
    <property type="entry name" value="Leucine-rich Repeat Variant"/>
    <property type="match status" value="1"/>
</dbReference>
<proteinExistence type="predicted"/>
<gene>
    <name evidence="5" type="primary">INSC</name>
</gene>
<evidence type="ECO:0000259" key="3">
    <source>
        <dbReference type="Pfam" id="PF19427"/>
    </source>
</evidence>
<dbReference type="InterPro" id="IPR045789">
    <property type="entry name" value="Insc_C"/>
</dbReference>
<dbReference type="Pfam" id="PF19427">
    <property type="entry name" value="Insc_C"/>
    <property type="match status" value="2"/>
</dbReference>
<accession>A0AAJ7WZM3</accession>
<dbReference type="GO" id="GO:0045176">
    <property type="term" value="P:apical protein localization"/>
    <property type="evidence" value="ECO:0007669"/>
    <property type="project" value="TreeGrafter"/>
</dbReference>
<dbReference type="PANTHER" id="PTHR21386:SF0">
    <property type="entry name" value="PROTEIN INSCUTEABLE HOMOLOG"/>
    <property type="match status" value="1"/>
</dbReference>
<feature type="compositionally biased region" description="Low complexity" evidence="2">
    <location>
        <begin position="407"/>
        <end position="423"/>
    </location>
</feature>
<name>A0AAJ7WZM3_PETMA</name>
<dbReference type="PROSITE" id="PS50176">
    <property type="entry name" value="ARM_REPEAT"/>
    <property type="match status" value="1"/>
</dbReference>
<feature type="repeat" description="ARM" evidence="1">
    <location>
        <begin position="251"/>
        <end position="295"/>
    </location>
</feature>
<dbReference type="InterPro" id="IPR011989">
    <property type="entry name" value="ARM-like"/>
</dbReference>
<dbReference type="SUPFAM" id="SSF48371">
    <property type="entry name" value="ARM repeat"/>
    <property type="match status" value="1"/>
</dbReference>
<dbReference type="PANTHER" id="PTHR21386">
    <property type="entry name" value="INSCUTEABLE"/>
    <property type="match status" value="1"/>
</dbReference>
<dbReference type="CTD" id="387755"/>
<evidence type="ECO:0000313" key="4">
    <source>
        <dbReference type="Proteomes" id="UP001318040"/>
    </source>
</evidence>
<dbReference type="KEGG" id="pmrn:116945649"/>
<protein>
    <submittedName>
        <fullName evidence="5">Protein inscuteable homolog</fullName>
    </submittedName>
</protein>
<evidence type="ECO:0000256" key="1">
    <source>
        <dbReference type="PROSITE-ProRule" id="PRU00259"/>
    </source>
</evidence>
<dbReference type="Proteomes" id="UP001318040">
    <property type="component" value="Chromosome 24"/>
</dbReference>
<keyword evidence="4" id="KW-1185">Reference proteome</keyword>
<dbReference type="GO" id="GO:0008093">
    <property type="term" value="F:cytoskeletal anchor activity"/>
    <property type="evidence" value="ECO:0007669"/>
    <property type="project" value="TreeGrafter"/>
</dbReference>
<dbReference type="SMART" id="SM00185">
    <property type="entry name" value="ARM"/>
    <property type="match status" value="4"/>
</dbReference>
<dbReference type="AlphaFoldDB" id="A0AAJ7WZM3"/>
<evidence type="ECO:0000256" key="2">
    <source>
        <dbReference type="SAM" id="MobiDB-lite"/>
    </source>
</evidence>
<dbReference type="InterPro" id="IPR039921">
    <property type="entry name" value="Inscuteable"/>
</dbReference>
<feature type="region of interest" description="Disordered" evidence="2">
    <location>
        <begin position="407"/>
        <end position="443"/>
    </location>
</feature>
<dbReference type="RefSeq" id="XP_032816064.1">
    <property type="nucleotide sequence ID" value="XM_032960173.1"/>
</dbReference>
<dbReference type="GO" id="GO:0009786">
    <property type="term" value="P:regulation of asymmetric cell division"/>
    <property type="evidence" value="ECO:0007669"/>
    <property type="project" value="TreeGrafter"/>
</dbReference>
<dbReference type="GO" id="GO:0008356">
    <property type="term" value="P:asymmetric cell division"/>
    <property type="evidence" value="ECO:0007669"/>
    <property type="project" value="InterPro"/>
</dbReference>
<organism evidence="4 5">
    <name type="scientific">Petromyzon marinus</name>
    <name type="common">Sea lamprey</name>
    <dbReference type="NCBI Taxonomy" id="7757"/>
    <lineage>
        <taxon>Eukaryota</taxon>
        <taxon>Metazoa</taxon>
        <taxon>Chordata</taxon>
        <taxon>Craniata</taxon>
        <taxon>Vertebrata</taxon>
        <taxon>Cyclostomata</taxon>
        <taxon>Hyperoartia</taxon>
        <taxon>Petromyzontiformes</taxon>
        <taxon>Petromyzontidae</taxon>
        <taxon>Petromyzon</taxon>
    </lineage>
</organism>
<feature type="domain" description="Protein inscuteable homologue C-terminal" evidence="3">
    <location>
        <begin position="454"/>
        <end position="603"/>
    </location>
</feature>
<feature type="domain" description="Protein inscuteable homologue C-terminal" evidence="3">
    <location>
        <begin position="121"/>
        <end position="397"/>
    </location>
</feature>
<dbReference type="GO" id="GO:0045179">
    <property type="term" value="C:apical cortex"/>
    <property type="evidence" value="ECO:0007669"/>
    <property type="project" value="TreeGrafter"/>
</dbReference>
<feature type="region of interest" description="Disordered" evidence="2">
    <location>
        <begin position="98"/>
        <end position="119"/>
    </location>
</feature>
<sequence length="603" mass="62041">MGVGKGVERAPSEASPIRQWLAELRVETQAEAMATMDGKALGGDGTRSWEDGDIQAGICSSGGLVGGSGAPPACCALMRRARHVSAELARLFRRLEGARSHRPGGGHRPASVEASRGGAPWRRVHAGALRLACHARAAVTQMRATSPAASSQCAQDEIRLLDSCRKLESLGLRCAREGGADPLGPELGRVATQVGRDFSGMLASALTHLAQELVRKVGDISRPRSLIASLGDLLALARGGDHMCHIVAREGGVRALVRLVRARHCPTHVLAASLRTLASLASVSLGRDELIKEDGVSSLAHVLEGRGQHSEAVRAEAAAVLAQVLAPHATSGPTVKGPGLDGAQALRVVGALTELCGESSCGEVFLLGAAALASISFLGPAARDAILEAGTARVLLRRTMRCEPLVPASARGPAGARGPPTGSAGAGGETNLDPGLNSSREAKGAGPVVGSACSPYAKDQVVTVLANLAVTERGRAEVMSCQGLVLLMSCLEAKPAVSASPGEVAACERGQQRAAVALARLARSPSACRTAVHLGCVSRLAVMCRVPAERSHSDGVLLACLAAVRRLGVACPGSLGPLDSLQLVTPRLRDAFLLCSETRESFV</sequence>
<dbReference type="InterPro" id="IPR000225">
    <property type="entry name" value="Armadillo"/>
</dbReference>
<dbReference type="GO" id="GO:0000132">
    <property type="term" value="P:establishment of mitotic spindle orientation"/>
    <property type="evidence" value="ECO:0007669"/>
    <property type="project" value="TreeGrafter"/>
</dbReference>